<dbReference type="EC" id="5.2.1.8" evidence="6"/>
<dbReference type="FunFam" id="3.10.50.40:FF:000006">
    <property type="entry name" value="Peptidyl-prolyl cis-trans isomerase"/>
    <property type="match status" value="1"/>
</dbReference>
<gene>
    <name evidence="9" type="ORF">CHU93_01250</name>
</gene>
<evidence type="ECO:0000256" key="1">
    <source>
        <dbReference type="ARBA" id="ARBA00000971"/>
    </source>
</evidence>
<dbReference type="AlphaFoldDB" id="A0A255Z3J6"/>
<sequence>MQVRKLLAAVAVAMLTPAGAGWAQSPPPQVLPGGTRYVDTRLGTGALAEPGRAVAVHYTGWLYVDGMKGRKFDSSRDSGQPFTFLLGYGQVIPGWDEGVAGMKVGGTRTLIVPPQAGYGEQGAGETIPPGATLLFEVELLGVAQP</sequence>
<keyword evidence="4 5" id="KW-0413">Isomerase</keyword>
<dbReference type="Gene3D" id="3.10.50.40">
    <property type="match status" value="1"/>
</dbReference>
<evidence type="ECO:0000256" key="4">
    <source>
        <dbReference type="ARBA" id="ARBA00023235"/>
    </source>
</evidence>
<comment type="caution">
    <text evidence="9">The sequence shown here is derived from an EMBL/GenBank/DDBJ whole genome shotgun (WGS) entry which is preliminary data.</text>
</comment>
<feature type="chain" id="PRO_5012761864" description="Peptidyl-prolyl cis-trans isomerase" evidence="7">
    <location>
        <begin position="21"/>
        <end position="145"/>
    </location>
</feature>
<protein>
    <recommendedName>
        <fullName evidence="6">Peptidyl-prolyl cis-trans isomerase</fullName>
        <ecNumber evidence="6">5.2.1.8</ecNumber>
    </recommendedName>
</protein>
<keyword evidence="3 5" id="KW-0697">Rotamase</keyword>
<keyword evidence="7" id="KW-0732">Signal</keyword>
<comment type="similarity">
    <text evidence="2 6">Belongs to the FKBP-type PPIase family.</text>
</comment>
<dbReference type="InterPro" id="IPR046357">
    <property type="entry name" value="PPIase_dom_sf"/>
</dbReference>
<reference evidence="9 10" key="1">
    <citation type="submission" date="2017-07" db="EMBL/GenBank/DDBJ databases">
        <title>Sandarakinorhabdus cyanobacteriorum sp. nov., a novel bacterium isolated from cyanobacterial aggregates in a eutrophic lake.</title>
        <authorList>
            <person name="Cai H."/>
        </authorList>
    </citation>
    <scope>NUCLEOTIDE SEQUENCE [LARGE SCALE GENOMIC DNA]</scope>
    <source>
        <strain evidence="9 10">TH057</strain>
    </source>
</reference>
<name>A0A255Z3J6_9SPHN</name>
<dbReference type="PANTHER" id="PTHR43811">
    <property type="entry name" value="FKBP-TYPE PEPTIDYL-PROLYL CIS-TRANS ISOMERASE FKPA"/>
    <property type="match status" value="1"/>
</dbReference>
<evidence type="ECO:0000313" key="9">
    <source>
        <dbReference type="EMBL" id="OYQ36067.1"/>
    </source>
</evidence>
<dbReference type="GO" id="GO:0003755">
    <property type="term" value="F:peptidyl-prolyl cis-trans isomerase activity"/>
    <property type="evidence" value="ECO:0007669"/>
    <property type="project" value="UniProtKB-UniRule"/>
</dbReference>
<proteinExistence type="inferred from homology"/>
<dbReference type="PROSITE" id="PS50059">
    <property type="entry name" value="FKBP_PPIASE"/>
    <property type="match status" value="1"/>
</dbReference>
<dbReference type="Proteomes" id="UP000216991">
    <property type="component" value="Unassembled WGS sequence"/>
</dbReference>
<feature type="signal peptide" evidence="7">
    <location>
        <begin position="1"/>
        <end position="20"/>
    </location>
</feature>
<accession>A0A255Z3J6</accession>
<dbReference type="OrthoDB" id="9812109at2"/>
<dbReference type="InterPro" id="IPR001179">
    <property type="entry name" value="PPIase_FKBP_dom"/>
</dbReference>
<organism evidence="9 10">
    <name type="scientific">Sandarakinorhabdus cyanobacteriorum</name>
    <dbReference type="NCBI Taxonomy" id="1981098"/>
    <lineage>
        <taxon>Bacteria</taxon>
        <taxon>Pseudomonadati</taxon>
        <taxon>Pseudomonadota</taxon>
        <taxon>Alphaproteobacteria</taxon>
        <taxon>Sphingomonadales</taxon>
        <taxon>Sphingosinicellaceae</taxon>
        <taxon>Sandarakinorhabdus</taxon>
    </lineage>
</organism>
<evidence type="ECO:0000256" key="6">
    <source>
        <dbReference type="RuleBase" id="RU003915"/>
    </source>
</evidence>
<evidence type="ECO:0000256" key="5">
    <source>
        <dbReference type="PROSITE-ProRule" id="PRU00277"/>
    </source>
</evidence>
<keyword evidence="10" id="KW-1185">Reference proteome</keyword>
<evidence type="ECO:0000256" key="2">
    <source>
        <dbReference type="ARBA" id="ARBA00006577"/>
    </source>
</evidence>
<dbReference type="PANTHER" id="PTHR43811:SF19">
    <property type="entry name" value="39 KDA FK506-BINDING NUCLEAR PROTEIN"/>
    <property type="match status" value="1"/>
</dbReference>
<evidence type="ECO:0000259" key="8">
    <source>
        <dbReference type="PROSITE" id="PS50059"/>
    </source>
</evidence>
<evidence type="ECO:0000256" key="3">
    <source>
        <dbReference type="ARBA" id="ARBA00023110"/>
    </source>
</evidence>
<dbReference type="EMBL" id="NOXT01000050">
    <property type="protein sequence ID" value="OYQ36067.1"/>
    <property type="molecule type" value="Genomic_DNA"/>
</dbReference>
<evidence type="ECO:0000313" key="10">
    <source>
        <dbReference type="Proteomes" id="UP000216991"/>
    </source>
</evidence>
<evidence type="ECO:0000256" key="7">
    <source>
        <dbReference type="SAM" id="SignalP"/>
    </source>
</evidence>
<dbReference type="SUPFAM" id="SSF54534">
    <property type="entry name" value="FKBP-like"/>
    <property type="match status" value="1"/>
</dbReference>
<dbReference type="RefSeq" id="WP_094472405.1">
    <property type="nucleotide sequence ID" value="NZ_NOXT01000050.1"/>
</dbReference>
<feature type="domain" description="PPIase FKBP-type" evidence="8">
    <location>
        <begin position="51"/>
        <end position="143"/>
    </location>
</feature>
<comment type="catalytic activity">
    <reaction evidence="1 5 6">
        <text>[protein]-peptidylproline (omega=180) = [protein]-peptidylproline (omega=0)</text>
        <dbReference type="Rhea" id="RHEA:16237"/>
        <dbReference type="Rhea" id="RHEA-COMP:10747"/>
        <dbReference type="Rhea" id="RHEA-COMP:10748"/>
        <dbReference type="ChEBI" id="CHEBI:83833"/>
        <dbReference type="ChEBI" id="CHEBI:83834"/>
        <dbReference type="EC" id="5.2.1.8"/>
    </reaction>
</comment>
<dbReference type="Pfam" id="PF00254">
    <property type="entry name" value="FKBP_C"/>
    <property type="match status" value="1"/>
</dbReference>